<dbReference type="InterPro" id="IPR031157">
    <property type="entry name" value="G_TR_CS"/>
</dbReference>
<evidence type="ECO:0000313" key="8">
    <source>
        <dbReference type="EMBL" id="AQS51676.1"/>
    </source>
</evidence>
<dbReference type="SUPFAM" id="SSF52540">
    <property type="entry name" value="P-loop containing nucleoside triphosphate hydrolases"/>
    <property type="match status" value="1"/>
</dbReference>
<dbReference type="InterPro" id="IPR000795">
    <property type="entry name" value="T_Tr_GTP-bd_dom"/>
</dbReference>
<dbReference type="InterPro" id="IPR050100">
    <property type="entry name" value="TRAFAC_GTPase_members"/>
</dbReference>
<evidence type="ECO:0000313" key="9">
    <source>
        <dbReference type="Proteomes" id="UP000189369"/>
    </source>
</evidence>
<dbReference type="EMBL" id="CP019697">
    <property type="protein sequence ID" value="AQS51676.1"/>
    <property type="molecule type" value="Genomic_DNA"/>
</dbReference>
<evidence type="ECO:0000256" key="1">
    <source>
        <dbReference type="ARBA" id="ARBA00012391"/>
    </source>
</evidence>
<dbReference type="AlphaFoldDB" id="A0A1U9K0W7"/>
<organism evidence="8 9">
    <name type="scientific">Paenalcaligenes hominis</name>
    <dbReference type="NCBI Taxonomy" id="643674"/>
    <lineage>
        <taxon>Bacteria</taxon>
        <taxon>Pseudomonadati</taxon>
        <taxon>Pseudomonadota</taxon>
        <taxon>Betaproteobacteria</taxon>
        <taxon>Burkholderiales</taxon>
        <taxon>Alcaligenaceae</taxon>
        <taxon>Paenalcaligenes</taxon>
    </lineage>
</organism>
<dbReference type="PROSITE" id="PS00301">
    <property type="entry name" value="G_TR_1"/>
    <property type="match status" value="1"/>
</dbReference>
<dbReference type="GO" id="GO:0004781">
    <property type="term" value="F:sulfate adenylyltransferase (ATP) activity"/>
    <property type="evidence" value="ECO:0007669"/>
    <property type="project" value="UniProtKB-EC"/>
</dbReference>
<name>A0A1U9K0W7_9BURK</name>
<keyword evidence="5" id="KW-0067">ATP-binding</keyword>
<gene>
    <name evidence="8" type="ORF">PAEH1_09110</name>
</gene>
<evidence type="ECO:0000256" key="5">
    <source>
        <dbReference type="ARBA" id="ARBA00022840"/>
    </source>
</evidence>
<dbReference type="InterPro" id="IPR011779">
    <property type="entry name" value="SO4_adenylTrfase_lsu"/>
</dbReference>
<dbReference type="Proteomes" id="UP000189369">
    <property type="component" value="Chromosome"/>
</dbReference>
<sequence>MTLNPNPVLRLITAGNVDDGKSTLIGRLLYDSQALLSDQIDQLHHQQSPTALPNFAALTDGLSAEREQGITIDVAYRYFTTSKRKFILADAPGHEQYTRNMVTAASTADAAIVLIDASRIDTQQQPVRLLPQTLRHTVLLKQLNCAHIVVAINKLDLLHYDQTAYDAIVSAYTHLAQRLQIASVHFVPISALHGDNIVHPSQHMPWYTGPSLLALLAELPSQRHQYTSATHTYGLFPVQRVARQDGSQQNDFRGYQGRLEQGRLKVGQRIRVLPSQQSSTIRAIYGIQGEQSQAEVGDVLTLTLDDELDISRGSTLVAFEHPIQTSQHLEATVCWFDTAALNPDRKYWLKHSTQTVYAKVTQLHGRLDLTDLEEKPVQAPLQMNDIARVSLRLQRPIAAHRYVDHHASGAFILIDDATHQTVAAGMIEHSEGAPA</sequence>
<keyword evidence="4" id="KW-0547">Nucleotide-binding</keyword>
<dbReference type="InterPro" id="IPR044138">
    <property type="entry name" value="CysN_II"/>
</dbReference>
<dbReference type="PRINTS" id="PR00315">
    <property type="entry name" value="ELONGATNFCT"/>
</dbReference>
<dbReference type="InterPro" id="IPR044139">
    <property type="entry name" value="CysN_NoDQ_III"/>
</dbReference>
<dbReference type="InterPro" id="IPR054696">
    <property type="entry name" value="GTP-eEF1A_C"/>
</dbReference>
<evidence type="ECO:0000259" key="7">
    <source>
        <dbReference type="PROSITE" id="PS51722"/>
    </source>
</evidence>
<dbReference type="SUPFAM" id="SSF50465">
    <property type="entry name" value="EF-Tu/eEF-1alpha/eIF2-gamma C-terminal domain"/>
    <property type="match status" value="1"/>
</dbReference>
<dbReference type="Pfam" id="PF03144">
    <property type="entry name" value="GTP_EFTU_D2"/>
    <property type="match status" value="1"/>
</dbReference>
<dbReference type="Pfam" id="PF00009">
    <property type="entry name" value="GTP_EFTU"/>
    <property type="match status" value="1"/>
</dbReference>
<dbReference type="InterPro" id="IPR009001">
    <property type="entry name" value="Transl_elong_EF1A/Init_IF2_C"/>
</dbReference>
<evidence type="ECO:0000256" key="4">
    <source>
        <dbReference type="ARBA" id="ARBA00022741"/>
    </source>
</evidence>
<dbReference type="CDD" id="cd04095">
    <property type="entry name" value="CysN_NoDQ_III"/>
    <property type="match status" value="1"/>
</dbReference>
<dbReference type="Gene3D" id="3.40.50.300">
    <property type="entry name" value="P-loop containing nucleotide triphosphate hydrolases"/>
    <property type="match status" value="1"/>
</dbReference>
<dbReference type="NCBIfam" id="TIGR02034">
    <property type="entry name" value="CysN"/>
    <property type="match status" value="1"/>
</dbReference>
<reference evidence="8 9" key="1">
    <citation type="submission" date="2017-01" db="EMBL/GenBank/DDBJ databases">
        <title>Complete Genome Sequence of Paenalcaligenes hominis, Isolated from a paraplegic Patient with neurogenic bladder.</title>
        <authorList>
            <person name="Mukhopadhyay R."/>
            <person name="Joaquin J."/>
            <person name="Hogue R."/>
            <person name="Kilaru A."/>
            <person name="Jospin G."/>
            <person name="Mars K."/>
            <person name="Eisen J.A."/>
            <person name="Chaturvedi V."/>
        </authorList>
    </citation>
    <scope>NUCLEOTIDE SEQUENCE [LARGE SCALE GENOMIC DNA]</scope>
    <source>
        <strain evidence="8 9">15S00501</strain>
    </source>
</reference>
<dbReference type="CDD" id="cd03695">
    <property type="entry name" value="CysN_NodQ_II"/>
    <property type="match status" value="1"/>
</dbReference>
<protein>
    <recommendedName>
        <fullName evidence="1">sulfate adenylyltransferase</fullName>
        <ecNumber evidence="1">2.7.7.4</ecNumber>
    </recommendedName>
</protein>
<feature type="domain" description="Tr-type G" evidence="7">
    <location>
        <begin position="6"/>
        <end position="223"/>
    </location>
</feature>
<keyword evidence="3 8" id="KW-0548">Nucleotidyltransferase</keyword>
<dbReference type="InterPro" id="IPR009000">
    <property type="entry name" value="Transl_B-barrel_sf"/>
</dbReference>
<evidence type="ECO:0000256" key="3">
    <source>
        <dbReference type="ARBA" id="ARBA00022695"/>
    </source>
</evidence>
<accession>A0A1U9K0W7</accession>
<evidence type="ECO:0000256" key="6">
    <source>
        <dbReference type="ARBA" id="ARBA00023134"/>
    </source>
</evidence>
<dbReference type="GO" id="GO:0005525">
    <property type="term" value="F:GTP binding"/>
    <property type="evidence" value="ECO:0007669"/>
    <property type="project" value="UniProtKB-KW"/>
</dbReference>
<dbReference type="InterPro" id="IPR041757">
    <property type="entry name" value="CysN_GTP-bd"/>
</dbReference>
<dbReference type="Pfam" id="PF22594">
    <property type="entry name" value="GTP-eEF1A_C"/>
    <property type="match status" value="1"/>
</dbReference>
<dbReference type="PANTHER" id="PTHR23115">
    <property type="entry name" value="TRANSLATION FACTOR"/>
    <property type="match status" value="1"/>
</dbReference>
<dbReference type="GO" id="GO:0006790">
    <property type="term" value="P:sulfur compound metabolic process"/>
    <property type="evidence" value="ECO:0007669"/>
    <property type="project" value="InterPro"/>
</dbReference>
<dbReference type="STRING" id="643674.PAEH1_09110"/>
<keyword evidence="6" id="KW-0342">GTP-binding</keyword>
<dbReference type="GO" id="GO:0003924">
    <property type="term" value="F:GTPase activity"/>
    <property type="evidence" value="ECO:0007669"/>
    <property type="project" value="InterPro"/>
</dbReference>
<evidence type="ECO:0000256" key="2">
    <source>
        <dbReference type="ARBA" id="ARBA00022679"/>
    </source>
</evidence>
<dbReference type="SUPFAM" id="SSF50447">
    <property type="entry name" value="Translation proteins"/>
    <property type="match status" value="1"/>
</dbReference>
<dbReference type="InterPro" id="IPR004161">
    <property type="entry name" value="EFTu-like_2"/>
</dbReference>
<dbReference type="CDD" id="cd04166">
    <property type="entry name" value="CysN_ATPS"/>
    <property type="match status" value="1"/>
</dbReference>
<dbReference type="KEGG" id="phn:PAEH1_09110"/>
<dbReference type="GO" id="GO:0005524">
    <property type="term" value="F:ATP binding"/>
    <property type="evidence" value="ECO:0007669"/>
    <property type="project" value="UniProtKB-KW"/>
</dbReference>
<dbReference type="InterPro" id="IPR027417">
    <property type="entry name" value="P-loop_NTPase"/>
</dbReference>
<dbReference type="EC" id="2.7.7.4" evidence="1"/>
<dbReference type="OrthoDB" id="9804504at2"/>
<keyword evidence="2 8" id="KW-0808">Transferase</keyword>
<proteinExistence type="predicted"/>
<dbReference type="Gene3D" id="2.40.30.10">
    <property type="entry name" value="Translation factors"/>
    <property type="match status" value="2"/>
</dbReference>
<dbReference type="PROSITE" id="PS51722">
    <property type="entry name" value="G_TR_2"/>
    <property type="match status" value="1"/>
</dbReference>